<sequence length="126" mass="13931">MIAPQSIEWLAIGDVAYRAYFAGMMQRCATGRSGFVRDRPEADRPNPGVYSKAVKNCMVLDLPPVDEVGPIELARLHELLSASIEVWTPDAAIATSMERMMQRGGGVPWTSKGWFNYERRSGIAQG</sequence>
<dbReference type="Proteomes" id="UP001387215">
    <property type="component" value="Unassembled WGS sequence"/>
</dbReference>
<dbReference type="RefSeq" id="WP_064746151.1">
    <property type="nucleotide sequence ID" value="NZ_CP159925.1"/>
</dbReference>
<organism evidence="2">
    <name type="scientific">Lysobacter firmicutimachus</name>
    <dbReference type="NCBI Taxonomy" id="1792846"/>
    <lineage>
        <taxon>Bacteria</taxon>
        <taxon>Pseudomonadati</taxon>
        <taxon>Pseudomonadota</taxon>
        <taxon>Gammaproteobacteria</taxon>
        <taxon>Lysobacterales</taxon>
        <taxon>Lysobacteraceae</taxon>
        <taxon>Lysobacter</taxon>
    </lineage>
</organism>
<gene>
    <name evidence="2" type="ORF">ABU614_12710</name>
    <name evidence="1" type="ORF">V2J18_06130</name>
</gene>
<reference evidence="2" key="2">
    <citation type="submission" date="2024-06" db="EMBL/GenBank/DDBJ databases">
        <authorList>
            <person name="Li S."/>
        </authorList>
    </citation>
    <scope>NUCLEOTIDE SEQUENCE</scope>
    <source>
        <strain evidence="2">SR10</strain>
    </source>
</reference>
<reference evidence="1 3" key="1">
    <citation type="submission" date="2024-02" db="EMBL/GenBank/DDBJ databases">
        <title>Lysobacter Genome Sequencing and Mining.</title>
        <authorList>
            <person name="Bierman J."/>
            <person name="Walker M.C."/>
        </authorList>
    </citation>
    <scope>NUCLEOTIDE SEQUENCE [LARGE SCALE GENOMIC DNA]</scope>
    <source>
        <strain evidence="1 3">PB6250</strain>
    </source>
</reference>
<dbReference type="EMBL" id="CP159925">
    <property type="protein sequence ID" value="XCO73258.1"/>
    <property type="molecule type" value="Genomic_DNA"/>
</dbReference>
<dbReference type="EMBL" id="JBANDL010000002">
    <property type="protein sequence ID" value="MEI2454251.1"/>
    <property type="molecule type" value="Genomic_DNA"/>
</dbReference>
<accession>A0AAU8MPC5</accession>
<keyword evidence="3" id="KW-1185">Reference proteome</keyword>
<evidence type="ECO:0000313" key="2">
    <source>
        <dbReference type="EMBL" id="XCO73258.1"/>
    </source>
</evidence>
<proteinExistence type="predicted"/>
<name>A0AAU8MPC5_9GAMM</name>
<protein>
    <submittedName>
        <fullName evidence="2">Uncharacterized protein</fullName>
    </submittedName>
</protein>
<evidence type="ECO:0000313" key="1">
    <source>
        <dbReference type="EMBL" id="MEI2454251.1"/>
    </source>
</evidence>
<dbReference type="AlphaFoldDB" id="A0AAU8MPC5"/>
<evidence type="ECO:0000313" key="3">
    <source>
        <dbReference type="Proteomes" id="UP001387215"/>
    </source>
</evidence>